<dbReference type="InterPro" id="IPR015943">
    <property type="entry name" value="WD40/YVTN_repeat-like_dom_sf"/>
</dbReference>
<evidence type="ECO:0000256" key="1">
    <source>
        <dbReference type="ARBA" id="ARBA00023015"/>
    </source>
</evidence>
<dbReference type="Gene3D" id="2.60.40.10">
    <property type="entry name" value="Immunoglobulins"/>
    <property type="match status" value="1"/>
</dbReference>
<dbReference type="PRINTS" id="PR00032">
    <property type="entry name" value="HTHARAC"/>
</dbReference>
<dbReference type="PROSITE" id="PS51257">
    <property type="entry name" value="PROKAR_LIPOPROTEIN"/>
    <property type="match status" value="1"/>
</dbReference>
<name>A0ABX2AUJ3_9BACT</name>
<dbReference type="Pfam" id="PF12833">
    <property type="entry name" value="HTH_18"/>
    <property type="match status" value="1"/>
</dbReference>
<protein>
    <submittedName>
        <fullName evidence="6">Helix-turn-helix domain-containing protein</fullName>
    </submittedName>
</protein>
<dbReference type="InterPro" id="IPR011110">
    <property type="entry name" value="Reg_prop"/>
</dbReference>
<keyword evidence="3" id="KW-0804">Transcription</keyword>
<keyword evidence="7" id="KW-1185">Reference proteome</keyword>
<feature type="transmembrane region" description="Helical" evidence="4">
    <location>
        <begin position="505"/>
        <end position="531"/>
    </location>
</feature>
<evidence type="ECO:0000259" key="5">
    <source>
        <dbReference type="PROSITE" id="PS01124"/>
    </source>
</evidence>
<keyword evidence="2" id="KW-0238">DNA-binding</keyword>
<keyword evidence="4" id="KW-0812">Transmembrane</keyword>
<evidence type="ECO:0000256" key="4">
    <source>
        <dbReference type="SAM" id="Phobius"/>
    </source>
</evidence>
<dbReference type="InterPro" id="IPR011123">
    <property type="entry name" value="Y_Y_Y"/>
</dbReference>
<dbReference type="Pfam" id="PF07494">
    <property type="entry name" value="Reg_prop"/>
    <property type="match status" value="1"/>
</dbReference>
<dbReference type="SMART" id="SM00342">
    <property type="entry name" value="HTH_ARAC"/>
    <property type="match status" value="1"/>
</dbReference>
<reference evidence="6 7" key="1">
    <citation type="submission" date="2020-05" db="EMBL/GenBank/DDBJ databases">
        <title>Distinct polysaccharide utilization as determinants for interspecies competition between intestinal Prevotella spp.</title>
        <authorList>
            <person name="Galvez E.J.C."/>
            <person name="Iljazovic A."/>
            <person name="Strowig T."/>
        </authorList>
    </citation>
    <scope>NUCLEOTIDE SEQUENCE [LARGE SCALE GENOMIC DNA]</scope>
    <source>
        <strain evidence="6 7">PROD</strain>
    </source>
</reference>
<dbReference type="InterPro" id="IPR020449">
    <property type="entry name" value="Tscrpt_reg_AraC-type_HTH"/>
</dbReference>
<dbReference type="InterPro" id="IPR018060">
    <property type="entry name" value="HTH_AraC"/>
</dbReference>
<evidence type="ECO:0000313" key="6">
    <source>
        <dbReference type="EMBL" id="NPE13336.1"/>
    </source>
</evidence>
<evidence type="ECO:0000313" key="7">
    <source>
        <dbReference type="Proteomes" id="UP001193734"/>
    </source>
</evidence>
<dbReference type="InterPro" id="IPR009057">
    <property type="entry name" value="Homeodomain-like_sf"/>
</dbReference>
<dbReference type="Gene3D" id="1.10.10.60">
    <property type="entry name" value="Homeodomain-like"/>
    <property type="match status" value="1"/>
</dbReference>
<dbReference type="Proteomes" id="UP001193734">
    <property type="component" value="Unassembled WGS sequence"/>
</dbReference>
<dbReference type="EMBL" id="JABKKE010000003">
    <property type="protein sequence ID" value="NPE13336.1"/>
    <property type="molecule type" value="Genomic_DNA"/>
</dbReference>
<gene>
    <name evidence="6" type="ORF">HPS55_03180</name>
</gene>
<dbReference type="Gene3D" id="2.130.10.10">
    <property type="entry name" value="YVTN repeat-like/Quinoprotein amine dehydrogenase"/>
    <property type="match status" value="1"/>
</dbReference>
<comment type="caution">
    <text evidence="6">The sequence shown here is derived from an EMBL/GenBank/DDBJ whole genome shotgun (WGS) entry which is preliminary data.</text>
</comment>
<dbReference type="GeneID" id="82156761"/>
<dbReference type="PANTHER" id="PTHR43280:SF2">
    <property type="entry name" value="HTH-TYPE TRANSCRIPTIONAL REGULATOR EXSA"/>
    <property type="match status" value="1"/>
</dbReference>
<dbReference type="PROSITE" id="PS01124">
    <property type="entry name" value="HTH_ARAC_FAMILY_2"/>
    <property type="match status" value="1"/>
</dbReference>
<feature type="domain" description="HTH araC/xylS-type" evidence="5">
    <location>
        <begin position="590"/>
        <end position="689"/>
    </location>
</feature>
<keyword evidence="4" id="KW-1133">Transmembrane helix</keyword>
<dbReference type="RefSeq" id="WP_172175928.1">
    <property type="nucleotide sequence ID" value="NZ_CASGKG010000014.1"/>
</dbReference>
<dbReference type="SUPFAM" id="SSF46689">
    <property type="entry name" value="Homeodomain-like"/>
    <property type="match status" value="1"/>
</dbReference>
<evidence type="ECO:0000256" key="2">
    <source>
        <dbReference type="ARBA" id="ARBA00023125"/>
    </source>
</evidence>
<organism evidence="6 7">
    <name type="scientific">Xylanibacter rodentium</name>
    <dbReference type="NCBI Taxonomy" id="2736289"/>
    <lineage>
        <taxon>Bacteria</taxon>
        <taxon>Pseudomonadati</taxon>
        <taxon>Bacteroidota</taxon>
        <taxon>Bacteroidia</taxon>
        <taxon>Bacteroidales</taxon>
        <taxon>Prevotellaceae</taxon>
        <taxon>Xylanibacter</taxon>
    </lineage>
</organism>
<proteinExistence type="predicted"/>
<evidence type="ECO:0000256" key="3">
    <source>
        <dbReference type="ARBA" id="ARBA00023163"/>
    </source>
</evidence>
<keyword evidence="1" id="KW-0805">Transcription regulation</keyword>
<keyword evidence="4" id="KW-0472">Membrane</keyword>
<dbReference type="Pfam" id="PF07495">
    <property type="entry name" value="Y_Y_Y"/>
    <property type="match status" value="1"/>
</dbReference>
<dbReference type="PANTHER" id="PTHR43280">
    <property type="entry name" value="ARAC-FAMILY TRANSCRIPTIONAL REGULATOR"/>
    <property type="match status" value="1"/>
</dbReference>
<dbReference type="InterPro" id="IPR013783">
    <property type="entry name" value="Ig-like_fold"/>
</dbReference>
<accession>A0ABX2AUJ3</accession>
<sequence length="694" mass="77171">MMYSRRLFTVYMRFVLLLWLFASCRVAVAALPGSLLSQVGHETDVVDKTCYVLGAEQGLRGNKVLQIMQLGDGRMVVMTESHVNIYDGTGFRSVPVDASVKDTLCGYRGHTHLYVDARQRMWIKDKRCVACLDLKTLTFVSDCVSLVAGAGDKNMTESVDGAAADNVDDIFVDSDGAIWTVTAGNIHCADVGVTLALPAGCGTVQDLDVSGGRVFVFTGRGLVLAYSVDNGTLLYTSAAYGDDMADRYTGTSLIVRTADGLFHQIRTGSRCSIFQTFNPARRSWKIHFECDYTLHTLILSGSTAYITTPAGYMTYDTETMTRTVRSSLRLPDGTRISTGINTVCMDREGGVWLGTYGSGIMYMSPLSGVFDTGETDVRLRPLLTSVMLHGQYVRAGSRYADIDVPYIDSLHLGYDDNDIVLTFSAMKYVRPRSVYYRYRVVGLYDEWRTEDAYADSSHIDSRGLLNLSFTGLQPGCYLIEVMASPRAGVWNGEVCRLAVTVDVPWWRSTAAIALYVLLFILVSAMVVWLYVRGVKQRMARKAKEDMLLMRIRDLMDMCSRQESPVSVILADKEESDGKPEMSAAEMDFLNRATSLVEQHLVDTGYTVEQLSRDLCMERTGLYKKLMAILDKSPQMFIRSIRLRKAAELLARGGMAVGEVSEVTGFSSPSYFTKCFQKEYGCRPTEYQPDKNTCI</sequence>